<dbReference type="SUPFAM" id="SSF52540">
    <property type="entry name" value="P-loop containing nucleoside triphosphate hydrolases"/>
    <property type="match status" value="1"/>
</dbReference>
<dbReference type="Gene3D" id="3.90.320.10">
    <property type="match status" value="1"/>
</dbReference>
<dbReference type="CDD" id="cd17932">
    <property type="entry name" value="DEXQc_UvrD"/>
    <property type="match status" value="1"/>
</dbReference>
<keyword evidence="5 15" id="KW-0378">Hydrolase</keyword>
<dbReference type="Proteomes" id="UP000231994">
    <property type="component" value="Chromosome"/>
</dbReference>
<name>A0ABC8CP66_CORST</name>
<keyword evidence="3 15" id="KW-0547">Nucleotide-binding</keyword>
<evidence type="ECO:0000313" key="19">
    <source>
        <dbReference type="Proteomes" id="UP000231994"/>
    </source>
</evidence>
<dbReference type="InterPro" id="IPR000212">
    <property type="entry name" value="DNA_helicase_UvrD/REP"/>
</dbReference>
<dbReference type="InterPro" id="IPR014016">
    <property type="entry name" value="UvrD-like_ATP-bd"/>
</dbReference>
<dbReference type="EMBL" id="CP024932">
    <property type="protein sequence ID" value="ATZ09976.1"/>
    <property type="molecule type" value="Genomic_DNA"/>
</dbReference>
<evidence type="ECO:0000256" key="9">
    <source>
        <dbReference type="ARBA" id="ARBA00023125"/>
    </source>
</evidence>
<dbReference type="Pfam" id="PF00580">
    <property type="entry name" value="UvrD-helicase"/>
    <property type="match status" value="1"/>
</dbReference>
<evidence type="ECO:0000256" key="10">
    <source>
        <dbReference type="ARBA" id="ARBA00023204"/>
    </source>
</evidence>
<evidence type="ECO:0000256" key="3">
    <source>
        <dbReference type="ARBA" id="ARBA00022741"/>
    </source>
</evidence>
<feature type="domain" description="UvrD-like helicase ATP-binding" evidence="16">
    <location>
        <begin position="22"/>
        <end position="360"/>
    </location>
</feature>
<dbReference type="Gene3D" id="1.10.486.10">
    <property type="entry name" value="PCRA, domain 4"/>
    <property type="match status" value="1"/>
</dbReference>
<comment type="catalytic activity">
    <reaction evidence="12">
        <text>Couples ATP hydrolysis with the unwinding of duplex DNA by translocating in the 3'-5' direction.</text>
        <dbReference type="EC" id="5.6.2.4"/>
    </reaction>
</comment>
<evidence type="ECO:0000256" key="13">
    <source>
        <dbReference type="ARBA" id="ARBA00034808"/>
    </source>
</evidence>
<evidence type="ECO:0000256" key="5">
    <source>
        <dbReference type="ARBA" id="ARBA00022801"/>
    </source>
</evidence>
<dbReference type="PANTHER" id="PTHR11070:SF55">
    <property type="entry name" value="DNA 3'-5' HELICASE"/>
    <property type="match status" value="1"/>
</dbReference>
<evidence type="ECO:0000259" key="17">
    <source>
        <dbReference type="PROSITE" id="PS51217"/>
    </source>
</evidence>
<accession>A0ABC8CP66</accession>
<dbReference type="InterPro" id="IPR011335">
    <property type="entry name" value="Restrct_endonuc-II-like"/>
</dbReference>
<reference evidence="18 19" key="1">
    <citation type="submission" date="2017-11" db="EMBL/GenBank/DDBJ databases">
        <title>Whole genome sequencing of cultured pathogen.</title>
        <authorList>
            <person name="Hoffmann M."/>
            <person name="Sanchez M."/>
            <person name="Timme R."/>
            <person name="Nudel K."/>
            <person name="Bry L."/>
        </authorList>
    </citation>
    <scope>NUCLEOTIDE SEQUENCE [LARGE SCALE GENOMIC DNA]</scope>
    <source>
        <strain evidence="18 19">216</strain>
    </source>
</reference>
<organism evidence="18 19">
    <name type="scientific">Corynebacterium striatum</name>
    <dbReference type="NCBI Taxonomy" id="43770"/>
    <lineage>
        <taxon>Bacteria</taxon>
        <taxon>Bacillati</taxon>
        <taxon>Actinomycetota</taxon>
        <taxon>Actinomycetes</taxon>
        <taxon>Mycobacteriales</taxon>
        <taxon>Corynebacteriaceae</taxon>
        <taxon>Corynebacterium</taxon>
    </lineage>
</organism>
<protein>
    <recommendedName>
        <fullName evidence="13">DNA 3'-5' helicase</fullName>
        <ecNumber evidence="13">5.6.2.4</ecNumber>
    </recommendedName>
</protein>
<dbReference type="PROSITE" id="PS51217">
    <property type="entry name" value="UVRD_HELICASE_CTER"/>
    <property type="match status" value="1"/>
</dbReference>
<evidence type="ECO:0000256" key="7">
    <source>
        <dbReference type="ARBA" id="ARBA00022839"/>
    </source>
</evidence>
<comment type="similarity">
    <text evidence="1">Belongs to the helicase family. UvrD subfamily.</text>
</comment>
<dbReference type="GO" id="GO:0005524">
    <property type="term" value="F:ATP binding"/>
    <property type="evidence" value="ECO:0007669"/>
    <property type="project" value="UniProtKB-UniRule"/>
</dbReference>
<dbReference type="AlphaFoldDB" id="A0ABC8CP66"/>
<comment type="catalytic activity">
    <reaction evidence="14">
        <text>ATP + H2O = ADP + phosphate + H(+)</text>
        <dbReference type="Rhea" id="RHEA:13065"/>
        <dbReference type="ChEBI" id="CHEBI:15377"/>
        <dbReference type="ChEBI" id="CHEBI:15378"/>
        <dbReference type="ChEBI" id="CHEBI:30616"/>
        <dbReference type="ChEBI" id="CHEBI:43474"/>
        <dbReference type="ChEBI" id="CHEBI:456216"/>
        <dbReference type="EC" id="5.6.2.4"/>
    </reaction>
</comment>
<keyword evidence="4" id="KW-0227">DNA damage</keyword>
<keyword evidence="7" id="KW-0269">Exonuclease</keyword>
<evidence type="ECO:0000259" key="16">
    <source>
        <dbReference type="PROSITE" id="PS51198"/>
    </source>
</evidence>
<dbReference type="GO" id="GO:0006281">
    <property type="term" value="P:DNA repair"/>
    <property type="evidence" value="ECO:0007669"/>
    <property type="project" value="UniProtKB-KW"/>
</dbReference>
<keyword evidence="11" id="KW-0413">Isomerase</keyword>
<evidence type="ECO:0000256" key="15">
    <source>
        <dbReference type="PROSITE-ProRule" id="PRU00560"/>
    </source>
</evidence>
<dbReference type="InterPro" id="IPR011604">
    <property type="entry name" value="PDDEXK-like_dom_sf"/>
</dbReference>
<dbReference type="GO" id="GO:0003677">
    <property type="term" value="F:DNA binding"/>
    <property type="evidence" value="ECO:0007669"/>
    <property type="project" value="UniProtKB-KW"/>
</dbReference>
<dbReference type="EC" id="5.6.2.4" evidence="13"/>
<dbReference type="InterPro" id="IPR027417">
    <property type="entry name" value="P-loop_NTPase"/>
</dbReference>
<dbReference type="GO" id="GO:0043138">
    <property type="term" value="F:3'-5' DNA helicase activity"/>
    <property type="evidence" value="ECO:0007669"/>
    <property type="project" value="UniProtKB-EC"/>
</dbReference>
<evidence type="ECO:0000313" key="18">
    <source>
        <dbReference type="EMBL" id="ATZ09976.1"/>
    </source>
</evidence>
<keyword evidence="9" id="KW-0238">DNA-binding</keyword>
<feature type="domain" description="UvrD-like helicase C-terminal" evidence="17">
    <location>
        <begin position="365"/>
        <end position="678"/>
    </location>
</feature>
<evidence type="ECO:0000256" key="14">
    <source>
        <dbReference type="ARBA" id="ARBA00048988"/>
    </source>
</evidence>
<evidence type="ECO:0000256" key="2">
    <source>
        <dbReference type="ARBA" id="ARBA00022722"/>
    </source>
</evidence>
<dbReference type="InterPro" id="IPR013986">
    <property type="entry name" value="DExx_box_DNA_helicase_dom_sf"/>
</dbReference>
<keyword evidence="2" id="KW-0540">Nuclease</keyword>
<dbReference type="PROSITE" id="PS51198">
    <property type="entry name" value="UVRD_HELICASE_ATP_BIND"/>
    <property type="match status" value="1"/>
</dbReference>
<keyword evidence="6 15" id="KW-0347">Helicase</keyword>
<dbReference type="Pfam" id="PF13361">
    <property type="entry name" value="UvrD_C"/>
    <property type="match status" value="1"/>
</dbReference>
<proteinExistence type="inferred from homology"/>
<dbReference type="PANTHER" id="PTHR11070">
    <property type="entry name" value="UVRD / RECB / PCRA DNA HELICASE FAMILY MEMBER"/>
    <property type="match status" value="1"/>
</dbReference>
<dbReference type="InterPro" id="IPR038726">
    <property type="entry name" value="PDDEXK_AddAB-type"/>
</dbReference>
<evidence type="ECO:0000256" key="11">
    <source>
        <dbReference type="ARBA" id="ARBA00023235"/>
    </source>
</evidence>
<dbReference type="Gene3D" id="1.10.10.160">
    <property type="match status" value="1"/>
</dbReference>
<evidence type="ECO:0000256" key="6">
    <source>
        <dbReference type="ARBA" id="ARBA00022806"/>
    </source>
</evidence>
<dbReference type="Gene3D" id="3.40.50.300">
    <property type="entry name" value="P-loop containing nucleotide triphosphate hydrolases"/>
    <property type="match status" value="3"/>
</dbReference>
<dbReference type="Pfam" id="PF12705">
    <property type="entry name" value="PDDEXK_1"/>
    <property type="match status" value="1"/>
</dbReference>
<dbReference type="GO" id="GO:0004527">
    <property type="term" value="F:exonuclease activity"/>
    <property type="evidence" value="ECO:0007669"/>
    <property type="project" value="UniProtKB-KW"/>
</dbReference>
<evidence type="ECO:0000256" key="12">
    <source>
        <dbReference type="ARBA" id="ARBA00034617"/>
    </source>
</evidence>
<evidence type="ECO:0000256" key="8">
    <source>
        <dbReference type="ARBA" id="ARBA00022840"/>
    </source>
</evidence>
<gene>
    <name evidence="18" type="ORF">A9D01_14120</name>
</gene>
<dbReference type="InterPro" id="IPR014017">
    <property type="entry name" value="DNA_helicase_UvrD-like_C"/>
</dbReference>
<sequence length="1070" mass="117022">MMNSQSNLLSPAELSTALGKAFPPTPEQARVIEGELGPKLVVAGAGAGKTETMASRVVYLVANGMVAPEKVLGLTFTRKAAQQLEQRIRKQLIKLRDSGIVQPGTAAAEALENIAPKVATYDSYAGDLVREYGLLMPVEPTARIITDAERYAIAHDVVVNYGGKLSASQSLGHVTDTLLKLAQAMDNGLLDPDEIREHARIFTATAYDLEKTRRNGPEFTRDLQKFLDKQQLRVEYLPLVEALKEEQAARGVITFGEQMAIAAALAESHPQVGEQQSQRFNVVMLDEYQDTSHAQRVLLRSLFGGVRPDVSVTAVGDPMQSIYGWRGATAENLAAFVEDFPQSDGSPAPKDQLTISWRNPQQTLTLANDVAGHLFAETGGPRPVDELSPRDNAPEGEVKLAYFASENEEREFVANHLKAQLDACEDPSRFSAAVLVRTNKQSPLISQALDAVGVPNEIVGLGGLLWQPEIQDLIAVATILLRPQDTNAALRVLTGPMCGLGVKDLKELLARQRNLAGASDESAGRLRWEGGDPVEHLAAQLAELTKEDTSQVLGLADALADLGERERYSAAGLARMEELSAKLRHLRTYSLSKSLSDLFADIEAMFNIRTEVLANGQQGGTTHLDTFADIVAGFHGDSLGALLDYLSMAREHEDGLTPGEVPAVDGRVQIMTVHKSKGLEWKHVCALHADSSSYKAQAETFLTLVEKAPTDADVIELEPDAVKRSAFGKACEAYKESVRQNQREEAARLFYVAMTRTESTLTVTGSGTNRKGGKAQKGPYEYLELLREKHSDLVSHWDVPATPEEAEALTTLREGTFPSLRANPDALRGADLVLDAMEELPTLRAGETFELWEQEAGALIEEYAALKAPVVDVELPTELTASDMVSLSSDPIQFARRQRRPVPFKPNAYAKRGTAFHAWLEERFGSPALLSENELPGSDEQPEQDLESLKDAFLNSPWAQRTPEYVEAPFEITVGESVVRGRMDAVFREADGTWLIVDWKTGRPPAGAAMRAAEIQLAVYAEAWRRVHKAENVRAAFFYVRDGYFFEPRNLPTGKELVELLESSVSGQAG</sequence>
<feature type="binding site" evidence="15">
    <location>
        <begin position="43"/>
        <end position="50"/>
    </location>
    <ligand>
        <name>ATP</name>
        <dbReference type="ChEBI" id="CHEBI:30616"/>
    </ligand>
</feature>
<evidence type="ECO:0000256" key="4">
    <source>
        <dbReference type="ARBA" id="ARBA00022763"/>
    </source>
</evidence>
<evidence type="ECO:0000256" key="1">
    <source>
        <dbReference type="ARBA" id="ARBA00009922"/>
    </source>
</evidence>
<dbReference type="SUPFAM" id="SSF52980">
    <property type="entry name" value="Restriction endonuclease-like"/>
    <property type="match status" value="1"/>
</dbReference>
<keyword evidence="10" id="KW-0234">DNA repair</keyword>
<keyword evidence="8 15" id="KW-0067">ATP-binding</keyword>